<dbReference type="Proteomes" id="UP000284395">
    <property type="component" value="Unassembled WGS sequence"/>
</dbReference>
<keyword evidence="2" id="KW-1185">Reference proteome</keyword>
<dbReference type="AlphaFoldDB" id="A0A420EIK8"/>
<protein>
    <submittedName>
        <fullName evidence="1">Uncharacterized protein</fullName>
    </submittedName>
</protein>
<accession>A0A420EIK8</accession>
<name>A0A420EIK8_9SPHN</name>
<proteinExistence type="predicted"/>
<evidence type="ECO:0000313" key="1">
    <source>
        <dbReference type="EMBL" id="RKF20535.1"/>
    </source>
</evidence>
<sequence length="60" mass="6598">MSHIEVSFVSDSAHFVLTKPARTLTKSKVRCGCQRHTAPDQSYISILGEKLERVAGIEPA</sequence>
<gene>
    <name evidence="1" type="ORF">D6851_10330</name>
</gene>
<comment type="caution">
    <text evidence="1">The sequence shown here is derived from an EMBL/GenBank/DDBJ whole genome shotgun (WGS) entry which is preliminary data.</text>
</comment>
<organism evidence="1 2">
    <name type="scientific">Altericroceibacterium spongiae</name>
    <dbReference type="NCBI Taxonomy" id="2320269"/>
    <lineage>
        <taxon>Bacteria</taxon>
        <taxon>Pseudomonadati</taxon>
        <taxon>Pseudomonadota</taxon>
        <taxon>Alphaproteobacteria</taxon>
        <taxon>Sphingomonadales</taxon>
        <taxon>Erythrobacteraceae</taxon>
        <taxon>Altericroceibacterium</taxon>
    </lineage>
</organism>
<evidence type="ECO:0000313" key="2">
    <source>
        <dbReference type="Proteomes" id="UP000284395"/>
    </source>
</evidence>
<dbReference type="EMBL" id="RAPF01000005">
    <property type="protein sequence ID" value="RKF20535.1"/>
    <property type="molecule type" value="Genomic_DNA"/>
</dbReference>
<reference evidence="1 2" key="1">
    <citation type="submission" date="2018-09" db="EMBL/GenBank/DDBJ databases">
        <title>Altererythrobacter spongiae sp. nov., isolated from a marine sponge.</title>
        <authorList>
            <person name="Zhuang L."/>
            <person name="Luo L."/>
        </authorList>
    </citation>
    <scope>NUCLEOTIDE SEQUENCE [LARGE SCALE GENOMIC DNA]</scope>
    <source>
        <strain evidence="1 2">HN-Y73</strain>
    </source>
</reference>